<evidence type="ECO:0000313" key="3">
    <source>
        <dbReference type="Proteomes" id="UP000186817"/>
    </source>
</evidence>
<gene>
    <name evidence="2" type="ORF">AK812_SmicGene21056</name>
</gene>
<sequence length="981" mass="109135">MTADPSSSWAERGPAVPNPGTCSTWKASNFQKMSASGLWTVVGGAERGGIIVRAERGLDSSVAAQRLATGAKVKGLECFEGRMRYELLEGEGPSEGWVTVSLKDKDLLVRLQDVKGEKEADASEDSTSDGDSQNAPYVTSGDSDRESPKNGLLSDKISKDEKEALRLYNAKFGESRDGSRQSYNRKAFPWYQPQQVAKETSDEVIQAMAYEGEAKNTCVHPECMAAVVIEDMQEQETKFLAEENEKKLKNRKEYDIGWRMDTVPKSGTVAERLGYSPAPQGLASLVWDEAAKTVRVASTLEPAAAVNLEYLVLALKVRRQGRREPLFSLDPVDPQNMEKTPQKKVFEPDWLAGTSVGNVMFQADYFLKELALGEYTMPIVGMMSVFDWSEVLEMHHQWTGREWFVVKKAEVRLAEDKTLVPFVKMGVEAREQVLTAEGLRDAPITGANHPLRRFADAFTRNFDLIAERKSVVYHLRELAKASVVAKFLVDSGAKLDQRWLDLADEIVENKVPEAFPEIPQLWNMRGLSRIRLENGKVVDTETGLVTNLHAIYGGVEFGLDRFELAQRRPGIPVPGMAMQQSPLQGMQLGPSGRPMFMPQRFQLSQRGEMPQGVDLNLDQFNLTEVEQFAGTLPACSGDAKSLEARVTLGRAFLESLRSGFGKDVANDNKELLKGIFNPALADRMEEGDAFVPPDPNNSYISKVRGLVSEEQALLKKRKGAFSDRSFAPGSCGPEFPRSWTSRFTMENGVSPAVMMKLRSAMVQLQVDATFQQTLLNDVLPVAAPEFNKATEDGVVFRIYRIGSLEVRTIQEPGSSESVAVVFSTRAPSWGHAQRKAVKEAHGPEKVVRGRLYLEALDAESARRLDMRWSSKRSDYCHYYVVLETEGNNTIVTEKLADGSTLMFMNPDGLEDRNSMAKLLSTSEDCREMNVDVARIRQLQITSNRKLPEGACPSMRKHYARSVFALVKQKADVPKQFSLTAQ</sequence>
<dbReference type="AlphaFoldDB" id="A0A1Q9DND5"/>
<comment type="caution">
    <text evidence="2">The sequence shown here is derived from an EMBL/GenBank/DDBJ whole genome shotgun (WGS) entry which is preliminary data.</text>
</comment>
<feature type="region of interest" description="Disordered" evidence="1">
    <location>
        <begin position="116"/>
        <end position="156"/>
    </location>
</feature>
<keyword evidence="3" id="KW-1185">Reference proteome</keyword>
<feature type="region of interest" description="Disordered" evidence="1">
    <location>
        <begin position="1"/>
        <end position="20"/>
    </location>
</feature>
<protein>
    <submittedName>
        <fullName evidence="2">Uncharacterized protein</fullName>
    </submittedName>
</protein>
<dbReference type="EMBL" id="LSRX01000458">
    <property type="protein sequence ID" value="OLP96686.1"/>
    <property type="molecule type" value="Genomic_DNA"/>
</dbReference>
<dbReference type="OrthoDB" id="414722at2759"/>
<dbReference type="Proteomes" id="UP000186817">
    <property type="component" value="Unassembled WGS sequence"/>
</dbReference>
<evidence type="ECO:0000256" key="1">
    <source>
        <dbReference type="SAM" id="MobiDB-lite"/>
    </source>
</evidence>
<evidence type="ECO:0000313" key="2">
    <source>
        <dbReference type="EMBL" id="OLP96686.1"/>
    </source>
</evidence>
<organism evidence="2 3">
    <name type="scientific">Symbiodinium microadriaticum</name>
    <name type="common">Dinoflagellate</name>
    <name type="synonym">Zooxanthella microadriatica</name>
    <dbReference type="NCBI Taxonomy" id="2951"/>
    <lineage>
        <taxon>Eukaryota</taxon>
        <taxon>Sar</taxon>
        <taxon>Alveolata</taxon>
        <taxon>Dinophyceae</taxon>
        <taxon>Suessiales</taxon>
        <taxon>Symbiodiniaceae</taxon>
        <taxon>Symbiodinium</taxon>
    </lineage>
</organism>
<proteinExistence type="predicted"/>
<accession>A0A1Q9DND5</accession>
<reference evidence="2 3" key="1">
    <citation type="submission" date="2016-02" db="EMBL/GenBank/DDBJ databases">
        <title>Genome analysis of coral dinoflagellate symbionts highlights evolutionary adaptations to a symbiotic lifestyle.</title>
        <authorList>
            <person name="Aranda M."/>
            <person name="Li Y."/>
            <person name="Liew Y.J."/>
            <person name="Baumgarten S."/>
            <person name="Simakov O."/>
            <person name="Wilson M."/>
            <person name="Piel J."/>
            <person name="Ashoor H."/>
            <person name="Bougouffa S."/>
            <person name="Bajic V.B."/>
            <person name="Ryu T."/>
            <person name="Ravasi T."/>
            <person name="Bayer T."/>
            <person name="Micklem G."/>
            <person name="Kim H."/>
            <person name="Bhak J."/>
            <person name="Lajeunesse T.C."/>
            <person name="Voolstra C.R."/>
        </authorList>
    </citation>
    <scope>NUCLEOTIDE SEQUENCE [LARGE SCALE GENOMIC DNA]</scope>
    <source>
        <strain evidence="2 3">CCMP2467</strain>
    </source>
</reference>
<feature type="compositionally biased region" description="Polar residues" evidence="1">
    <location>
        <begin position="129"/>
        <end position="141"/>
    </location>
</feature>
<name>A0A1Q9DND5_SYMMI</name>